<accession>A0ABT7WQ58</accession>
<proteinExistence type="predicted"/>
<comment type="caution">
    <text evidence="1">The sequence shown here is derived from an EMBL/GenBank/DDBJ whole genome shotgun (WGS) entry which is preliminary data.</text>
</comment>
<name>A0ABT7WQ58_9GAMM</name>
<sequence length="539" mass="62797">MTSSLIVKKLENLNSTEFMQSYRTRFKSADRNQHFYIASALDTVNFDGSFESFQRLDQMLYAFRQKVGVPDLDFLNHQNNLNTIMLIASYIGQFICLKTGYDELWLDYDEIVENISSFHPQIPDFIHSFGISCNTQIFLPIQLIAKYLFSPETPGIKLSQEIEAKILDLRFEKYNEEAQFSEAMHTLQHVYQYQYPLTRGAAFQDLVKISDLDYSLKSLDRFDDLMREIRQNYIHDPQSFLNNHQDEAPINFMLFLGGYLGRVIAQELGTSLRWFHPKQVSQMLNQDIPNNNIGMIRIAQINSGFAFIMQHITEFLFAPTIQITSKQYVEKAIQEIQPRCTKIHLVEKASSSHQKSPFYDALHQAGTLAGYLFQHIHGVIPRSRPDENIPAMTLHDTLFHSYMDGHESALKALDFNIYNAPNMVAGYEMYACLPHLRVDALSIHVRNYGEHHLNLHLVIPFYQIFDHRGFCILQPYFSASDEKTLQQIALVKQSMGAFFQGVENFEQPIPDERKVWTKHYQPHRHPYPRTFYKESIRMS</sequence>
<evidence type="ECO:0000313" key="1">
    <source>
        <dbReference type="EMBL" id="MDN0014704.1"/>
    </source>
</evidence>
<organism evidence="1 2">
    <name type="scientific">Acinetobacter thutiue</name>
    <dbReference type="NCBI Taxonomy" id="2998078"/>
    <lineage>
        <taxon>Bacteria</taxon>
        <taxon>Pseudomonadati</taxon>
        <taxon>Pseudomonadota</taxon>
        <taxon>Gammaproteobacteria</taxon>
        <taxon>Moraxellales</taxon>
        <taxon>Moraxellaceae</taxon>
        <taxon>Acinetobacter</taxon>
    </lineage>
</organism>
<dbReference type="RefSeq" id="WP_267980951.1">
    <property type="nucleotide sequence ID" value="NZ_JAPQKF010000004.1"/>
</dbReference>
<reference evidence="1" key="1">
    <citation type="submission" date="2023-06" db="EMBL/GenBank/DDBJ databases">
        <title>Two novel species of Acinetobacter isolated from motorbike repairing workshop in Vietnam.</title>
        <authorList>
            <person name="Le N.T.T."/>
        </authorList>
    </citation>
    <scope>NUCLEOTIDE SEQUENCE</scope>
    <source>
        <strain evidence="1">VNH17</strain>
    </source>
</reference>
<gene>
    <name evidence="1" type="ORF">QTA56_10745</name>
</gene>
<keyword evidence="2" id="KW-1185">Reference proteome</keyword>
<dbReference type="EMBL" id="JAUDZE010000004">
    <property type="protein sequence ID" value="MDN0014704.1"/>
    <property type="molecule type" value="Genomic_DNA"/>
</dbReference>
<protein>
    <submittedName>
        <fullName evidence="1">Uncharacterized protein</fullName>
    </submittedName>
</protein>
<dbReference type="Proteomes" id="UP001168524">
    <property type="component" value="Unassembled WGS sequence"/>
</dbReference>
<evidence type="ECO:0000313" key="2">
    <source>
        <dbReference type="Proteomes" id="UP001168524"/>
    </source>
</evidence>